<dbReference type="RefSeq" id="WP_184893053.1">
    <property type="nucleotide sequence ID" value="NZ_JACHMX010000001.1"/>
</dbReference>
<dbReference type="Proteomes" id="UP000580861">
    <property type="component" value="Unassembled WGS sequence"/>
</dbReference>
<keyword evidence="3" id="KW-1185">Reference proteome</keyword>
<reference evidence="2 3" key="1">
    <citation type="submission" date="2020-08" db="EMBL/GenBank/DDBJ databases">
        <title>Sequencing the genomes of 1000 actinobacteria strains.</title>
        <authorList>
            <person name="Klenk H.-P."/>
        </authorList>
    </citation>
    <scope>NUCLEOTIDE SEQUENCE [LARGE SCALE GENOMIC DNA]</scope>
    <source>
        <strain evidence="2 3">DSM 45272</strain>
    </source>
</reference>
<gene>
    <name evidence="2" type="ORF">HDA45_001448</name>
</gene>
<dbReference type="EMBL" id="JACHMX010000001">
    <property type="protein sequence ID" value="MBB5851361.1"/>
    <property type="molecule type" value="Genomic_DNA"/>
</dbReference>
<organism evidence="2 3">
    <name type="scientific">Amycolatopsis umgeniensis</name>
    <dbReference type="NCBI Taxonomy" id="336628"/>
    <lineage>
        <taxon>Bacteria</taxon>
        <taxon>Bacillati</taxon>
        <taxon>Actinomycetota</taxon>
        <taxon>Actinomycetes</taxon>
        <taxon>Pseudonocardiales</taxon>
        <taxon>Pseudonocardiaceae</taxon>
        <taxon>Amycolatopsis</taxon>
    </lineage>
</organism>
<dbReference type="AlphaFoldDB" id="A0A841AXI9"/>
<evidence type="ECO:0000313" key="3">
    <source>
        <dbReference type="Proteomes" id="UP000580861"/>
    </source>
</evidence>
<protein>
    <submittedName>
        <fullName evidence="2">Uncharacterized protein</fullName>
    </submittedName>
</protein>
<keyword evidence="1" id="KW-0175">Coiled coil</keyword>
<proteinExistence type="predicted"/>
<evidence type="ECO:0000256" key="1">
    <source>
        <dbReference type="SAM" id="Coils"/>
    </source>
</evidence>
<accession>A0A841AXI9</accession>
<name>A0A841AXI9_9PSEU</name>
<sequence length="96" mass="10587">MPEEELTQRVARLERQVAELAERSADATAGRVLAAGADRDVAEVRAELRAHTGTLNTLREDQIDLREEMRRGFTAANTSLQQIVVLLEATGQEDGK</sequence>
<feature type="coiled-coil region" evidence="1">
    <location>
        <begin position="3"/>
        <end position="61"/>
    </location>
</feature>
<comment type="caution">
    <text evidence="2">The sequence shown here is derived from an EMBL/GenBank/DDBJ whole genome shotgun (WGS) entry which is preliminary data.</text>
</comment>
<evidence type="ECO:0000313" key="2">
    <source>
        <dbReference type="EMBL" id="MBB5851361.1"/>
    </source>
</evidence>